<dbReference type="SUPFAM" id="SSF53822">
    <property type="entry name" value="Periplasmic binding protein-like I"/>
    <property type="match status" value="1"/>
</dbReference>
<dbReference type="InterPro" id="IPR050555">
    <property type="entry name" value="Bact_Solute-Bind_Prot2"/>
</dbReference>
<comment type="subcellular location">
    <subcellularLocation>
        <location evidence="1">Periplasm</location>
    </subcellularLocation>
</comment>
<feature type="signal peptide" evidence="3">
    <location>
        <begin position="1"/>
        <end position="38"/>
    </location>
</feature>
<dbReference type="InterPro" id="IPR025997">
    <property type="entry name" value="SBP_2_dom"/>
</dbReference>
<sequence>MYQEERKKMTRNKRSVSALALAGVLTSMAGLATTSAMAEEQEIATVVKVTGENWFIRMEEGVKKFGADHPDISTSQVGPGRADAAQQTAIVEDLVAQEVDALAIVPMDPSTLEGVLRRAMNRGITVITHEADSMVNTQVDMEAFDNAEFGAHFAQQIAECMGEQGKWTSFVGSVGSLTHVQWADGGAAYMDQFPNMELVSPKNESFNDANQAYEAAREILRTYPDIKGFQGGSAIDVIGIGRAVEEAGLEDETCVYGLGLPQDTSAYLESGAVDGISFWDPKDAGYVMNILAGMALNGEEIKNGMDLGVPGYENVTVTEGPGDGVIVRGQAWVDVDASNWKDYPF</sequence>
<proteinExistence type="inferred from homology"/>
<evidence type="ECO:0000313" key="5">
    <source>
        <dbReference type="EMBL" id="AGY92638.1"/>
    </source>
</evidence>
<evidence type="ECO:0000256" key="3">
    <source>
        <dbReference type="SAM" id="SignalP"/>
    </source>
</evidence>
<protein>
    <recommendedName>
        <fullName evidence="4">Periplasmic binding protein domain-containing protein</fullName>
    </recommendedName>
</protein>
<feature type="domain" description="Periplasmic binding protein" evidence="4">
    <location>
        <begin position="43"/>
        <end position="300"/>
    </location>
</feature>
<dbReference type="InterPro" id="IPR028082">
    <property type="entry name" value="Peripla_BP_I"/>
</dbReference>
<accession>U5T8A8</accession>
<dbReference type="KEGG" id="spiu:SPICUR_08550"/>
<dbReference type="PATRIC" id="fig|1335757.3.peg.1668"/>
<dbReference type="AlphaFoldDB" id="U5T8A8"/>
<dbReference type="eggNOG" id="COG1879">
    <property type="taxonomic scope" value="Bacteria"/>
</dbReference>
<organism evidence="5 6">
    <name type="scientific">Spiribacter curvatus</name>
    <dbReference type="NCBI Taxonomy" id="1335757"/>
    <lineage>
        <taxon>Bacteria</taxon>
        <taxon>Pseudomonadati</taxon>
        <taxon>Pseudomonadota</taxon>
        <taxon>Gammaproteobacteria</taxon>
        <taxon>Chromatiales</taxon>
        <taxon>Ectothiorhodospiraceae</taxon>
        <taxon>Spiribacter</taxon>
    </lineage>
</organism>
<dbReference type="Gene3D" id="3.40.50.2300">
    <property type="match status" value="2"/>
</dbReference>
<gene>
    <name evidence="5" type="ORF">SPICUR_08550</name>
</gene>
<evidence type="ECO:0000256" key="1">
    <source>
        <dbReference type="ARBA" id="ARBA00004418"/>
    </source>
</evidence>
<dbReference type="Pfam" id="PF13407">
    <property type="entry name" value="Peripla_BP_4"/>
    <property type="match status" value="1"/>
</dbReference>
<feature type="chain" id="PRO_5004664551" description="Periplasmic binding protein domain-containing protein" evidence="3">
    <location>
        <begin position="39"/>
        <end position="345"/>
    </location>
</feature>
<dbReference type="PANTHER" id="PTHR30036">
    <property type="entry name" value="D-XYLOSE-BINDING PERIPLASMIC PROTEIN"/>
    <property type="match status" value="1"/>
</dbReference>
<comment type="similarity">
    <text evidence="2">Belongs to the bacterial solute-binding protein 2 family.</text>
</comment>
<dbReference type="Proteomes" id="UP000017640">
    <property type="component" value="Chromosome"/>
</dbReference>
<evidence type="ECO:0000256" key="2">
    <source>
        <dbReference type="ARBA" id="ARBA00007639"/>
    </source>
</evidence>
<dbReference type="GO" id="GO:0030246">
    <property type="term" value="F:carbohydrate binding"/>
    <property type="evidence" value="ECO:0007669"/>
    <property type="project" value="TreeGrafter"/>
</dbReference>
<evidence type="ECO:0000313" key="6">
    <source>
        <dbReference type="Proteomes" id="UP000017640"/>
    </source>
</evidence>
<keyword evidence="3" id="KW-0732">Signal</keyword>
<dbReference type="EMBL" id="CP005990">
    <property type="protein sequence ID" value="AGY92638.1"/>
    <property type="molecule type" value="Genomic_DNA"/>
</dbReference>
<dbReference type="GO" id="GO:0055085">
    <property type="term" value="P:transmembrane transport"/>
    <property type="evidence" value="ECO:0007669"/>
    <property type="project" value="UniProtKB-ARBA"/>
</dbReference>
<reference evidence="5 6" key="1">
    <citation type="journal article" date="2013" name="BMC Genomics">
        <title>Genomes of "Spiribacter", a streamlined, successful halophilic bacterium.</title>
        <authorList>
            <person name="Lopez-Perez M."/>
            <person name="Ghai R."/>
            <person name="Leon M.J."/>
            <person name="Rodriguez-Olmos A."/>
            <person name="Copa-Patino J.L."/>
            <person name="Soliveri J."/>
            <person name="Sanchez-Porro C."/>
            <person name="Ventosa A."/>
            <person name="Rodriguez-Valera F."/>
        </authorList>
    </citation>
    <scope>NUCLEOTIDE SEQUENCE [LARGE SCALE GENOMIC DNA]</scope>
    <source>
        <strain evidence="5 6">UAH-SP71</strain>
    </source>
</reference>
<evidence type="ECO:0000259" key="4">
    <source>
        <dbReference type="Pfam" id="PF13407"/>
    </source>
</evidence>
<dbReference type="GO" id="GO:0030288">
    <property type="term" value="C:outer membrane-bounded periplasmic space"/>
    <property type="evidence" value="ECO:0007669"/>
    <property type="project" value="TreeGrafter"/>
</dbReference>
<name>U5T8A8_9GAMM</name>
<dbReference type="PANTHER" id="PTHR30036:SF7">
    <property type="entry name" value="ABC TRANSPORTER PERIPLASMIC-BINDING PROTEIN YPHF"/>
    <property type="match status" value="1"/>
</dbReference>
<keyword evidence="6" id="KW-1185">Reference proteome</keyword>
<dbReference type="STRING" id="1335757.SPICUR_08550"/>
<dbReference type="HOGENOM" id="CLU_037628_3_0_6"/>